<evidence type="ECO:0000313" key="2">
    <source>
        <dbReference type="EMBL" id="NHN31368.1"/>
    </source>
</evidence>
<feature type="transmembrane region" description="Helical" evidence="1">
    <location>
        <begin position="52"/>
        <end position="70"/>
    </location>
</feature>
<gene>
    <name evidence="2" type="ORF">G9U52_16130</name>
</gene>
<accession>A0ABX0J6Y0</accession>
<keyword evidence="1" id="KW-0812">Transmembrane</keyword>
<keyword evidence="3" id="KW-1185">Reference proteome</keyword>
<evidence type="ECO:0000256" key="1">
    <source>
        <dbReference type="SAM" id="Phobius"/>
    </source>
</evidence>
<keyword evidence="1" id="KW-1133">Transmembrane helix</keyword>
<sequence>MSETQANKWRKTRTIGKGKYMLFFGILPWGIGLAGLFTGLEWLTQQTFTPSWLYIRLAVFLVVGFFISSVRWHALEQKFHTYSTDK</sequence>
<organism evidence="2 3">
    <name type="scientific">Paenibacillus agricola</name>
    <dbReference type="NCBI Taxonomy" id="2716264"/>
    <lineage>
        <taxon>Bacteria</taxon>
        <taxon>Bacillati</taxon>
        <taxon>Bacillota</taxon>
        <taxon>Bacilli</taxon>
        <taxon>Bacillales</taxon>
        <taxon>Paenibacillaceae</taxon>
        <taxon>Paenibacillus</taxon>
    </lineage>
</organism>
<feature type="transmembrane region" description="Helical" evidence="1">
    <location>
        <begin position="20"/>
        <end position="40"/>
    </location>
</feature>
<protein>
    <submittedName>
        <fullName evidence="2">Uncharacterized protein</fullName>
    </submittedName>
</protein>
<reference evidence="2" key="1">
    <citation type="submission" date="2020-03" db="EMBL/GenBank/DDBJ databases">
        <title>Draft sequencing of Paenibacilllus sp. S3N08.</title>
        <authorList>
            <person name="Kim D.-U."/>
        </authorList>
    </citation>
    <scope>NUCLEOTIDE SEQUENCE</scope>
    <source>
        <strain evidence="2">S3N08</strain>
    </source>
</reference>
<keyword evidence="1" id="KW-0472">Membrane</keyword>
<name>A0ABX0J6Y0_9BACL</name>
<dbReference type="Proteomes" id="UP001165962">
    <property type="component" value="Unassembled WGS sequence"/>
</dbReference>
<evidence type="ECO:0000313" key="3">
    <source>
        <dbReference type="Proteomes" id="UP001165962"/>
    </source>
</evidence>
<comment type="caution">
    <text evidence="2">The sequence shown here is derived from an EMBL/GenBank/DDBJ whole genome shotgun (WGS) entry which is preliminary data.</text>
</comment>
<proteinExistence type="predicted"/>
<dbReference type="EMBL" id="JAAOIW010000005">
    <property type="protein sequence ID" value="NHN31368.1"/>
    <property type="molecule type" value="Genomic_DNA"/>
</dbReference>